<evidence type="ECO:0000313" key="3">
    <source>
        <dbReference type="Proteomes" id="UP000030002"/>
    </source>
</evidence>
<feature type="domain" description="Coenzyme Q-binding protein COQ10 START" evidence="1">
    <location>
        <begin position="13"/>
        <end position="51"/>
    </location>
</feature>
<dbReference type="InterPro" id="IPR023393">
    <property type="entry name" value="START-like_dom_sf"/>
</dbReference>
<name>A0A0A0J4E9_9MICO</name>
<dbReference type="eggNOG" id="COG3832">
    <property type="taxonomic scope" value="Bacteria"/>
</dbReference>
<dbReference type="OrthoDB" id="5402478at2"/>
<dbReference type="Proteomes" id="UP000030002">
    <property type="component" value="Unassembled WGS sequence"/>
</dbReference>
<dbReference type="InterPro" id="IPR005031">
    <property type="entry name" value="COQ10_START"/>
</dbReference>
<sequence>MPRLWRFAHGWLVPAPVEDVYAVCAAVDDYPTWWREIRSIQRVDGGSGEARVRSVLPYTLRLLITREIEDPATGRLRVRLERDLTGWAEFRISEGVNAGAAVAFRQEVEITARGLRHVAPALAPLLRANHTWMMRSCERGMVGAVRGGA</sequence>
<dbReference type="EMBL" id="AVPJ01000008">
    <property type="protein sequence ID" value="KGN32053.1"/>
    <property type="molecule type" value="Genomic_DNA"/>
</dbReference>
<dbReference type="AlphaFoldDB" id="A0A0A0J4E9"/>
<reference evidence="2 3" key="1">
    <citation type="submission" date="2013-08" db="EMBL/GenBank/DDBJ databases">
        <title>The genome sequence of Knoellia sinensis.</title>
        <authorList>
            <person name="Zhu W."/>
            <person name="Wang G."/>
        </authorList>
    </citation>
    <scope>NUCLEOTIDE SEQUENCE [LARGE SCALE GENOMIC DNA]</scope>
    <source>
        <strain evidence="2 3">KCTC 19936</strain>
    </source>
</reference>
<dbReference type="SUPFAM" id="SSF55961">
    <property type="entry name" value="Bet v1-like"/>
    <property type="match status" value="1"/>
</dbReference>
<dbReference type="Pfam" id="PF03364">
    <property type="entry name" value="Polyketide_cyc"/>
    <property type="match status" value="1"/>
</dbReference>
<gene>
    <name evidence="2" type="ORF">N802_10635</name>
</gene>
<dbReference type="RefSeq" id="WP_035916523.1">
    <property type="nucleotide sequence ID" value="NZ_AVPJ01000008.1"/>
</dbReference>
<evidence type="ECO:0000313" key="2">
    <source>
        <dbReference type="EMBL" id="KGN32053.1"/>
    </source>
</evidence>
<dbReference type="STRING" id="1385520.N802_10635"/>
<keyword evidence="3" id="KW-1185">Reference proteome</keyword>
<comment type="caution">
    <text evidence="2">The sequence shown here is derived from an EMBL/GenBank/DDBJ whole genome shotgun (WGS) entry which is preliminary data.</text>
</comment>
<organism evidence="2 3">
    <name type="scientific">Knoellia sinensis KCTC 19936</name>
    <dbReference type="NCBI Taxonomy" id="1385520"/>
    <lineage>
        <taxon>Bacteria</taxon>
        <taxon>Bacillati</taxon>
        <taxon>Actinomycetota</taxon>
        <taxon>Actinomycetes</taxon>
        <taxon>Micrococcales</taxon>
        <taxon>Intrasporangiaceae</taxon>
        <taxon>Knoellia</taxon>
    </lineage>
</organism>
<protein>
    <submittedName>
        <fullName evidence="2">Polyketide cyclase</fullName>
    </submittedName>
</protein>
<accession>A0A0A0J4E9</accession>
<proteinExistence type="predicted"/>
<evidence type="ECO:0000259" key="1">
    <source>
        <dbReference type="Pfam" id="PF03364"/>
    </source>
</evidence>
<dbReference type="Gene3D" id="3.30.530.20">
    <property type="match status" value="1"/>
</dbReference>